<comment type="caution">
    <text evidence="9">The sequence shown here is derived from an EMBL/GenBank/DDBJ whole genome shotgun (WGS) entry which is preliminary data.</text>
</comment>
<protein>
    <submittedName>
        <fullName evidence="9">MFS transporter</fullName>
    </submittedName>
</protein>
<feature type="transmembrane region" description="Helical" evidence="7">
    <location>
        <begin position="410"/>
        <end position="429"/>
    </location>
</feature>
<feature type="transmembrane region" description="Helical" evidence="7">
    <location>
        <begin position="25"/>
        <end position="51"/>
    </location>
</feature>
<evidence type="ECO:0000256" key="6">
    <source>
        <dbReference type="ARBA" id="ARBA00023136"/>
    </source>
</evidence>
<dbReference type="Proteomes" id="UP000586918">
    <property type="component" value="Unassembled WGS sequence"/>
</dbReference>
<keyword evidence="6 7" id="KW-0472">Membrane</keyword>
<feature type="transmembrane region" description="Helical" evidence="7">
    <location>
        <begin position="286"/>
        <end position="304"/>
    </location>
</feature>
<feature type="transmembrane region" description="Helical" evidence="7">
    <location>
        <begin position="198"/>
        <end position="219"/>
    </location>
</feature>
<feature type="transmembrane region" description="Helical" evidence="7">
    <location>
        <begin position="316"/>
        <end position="338"/>
    </location>
</feature>
<feature type="transmembrane region" description="Helical" evidence="7">
    <location>
        <begin position="118"/>
        <end position="141"/>
    </location>
</feature>
<reference evidence="9 10" key="1">
    <citation type="submission" date="2020-04" db="EMBL/GenBank/DDBJ databases">
        <authorList>
            <person name="Klaysubun C."/>
            <person name="Duangmal K."/>
            <person name="Lipun K."/>
        </authorList>
    </citation>
    <scope>NUCLEOTIDE SEQUENCE [LARGE SCALE GENOMIC DNA]</scope>
    <source>
        <strain evidence="9 10">DSM 45300</strain>
    </source>
</reference>
<dbReference type="InterPro" id="IPR011701">
    <property type="entry name" value="MFS"/>
</dbReference>
<dbReference type="CDD" id="cd17316">
    <property type="entry name" value="MFS_SV2_like"/>
    <property type="match status" value="1"/>
</dbReference>
<comment type="subcellular location">
    <subcellularLocation>
        <location evidence="1">Cell membrane</location>
        <topology evidence="1">Multi-pass membrane protein</topology>
    </subcellularLocation>
</comment>
<evidence type="ECO:0000256" key="2">
    <source>
        <dbReference type="ARBA" id="ARBA00022448"/>
    </source>
</evidence>
<dbReference type="PROSITE" id="PS50850">
    <property type="entry name" value="MFS"/>
    <property type="match status" value="1"/>
</dbReference>
<dbReference type="AlphaFoldDB" id="A0A848DDE0"/>
<dbReference type="PROSITE" id="PS00217">
    <property type="entry name" value="SUGAR_TRANSPORT_2"/>
    <property type="match status" value="1"/>
</dbReference>
<keyword evidence="2" id="KW-0813">Transport</keyword>
<dbReference type="InterPro" id="IPR036259">
    <property type="entry name" value="MFS_trans_sf"/>
</dbReference>
<dbReference type="Gene3D" id="1.20.1250.20">
    <property type="entry name" value="MFS general substrate transporter like domains"/>
    <property type="match status" value="2"/>
</dbReference>
<proteinExistence type="predicted"/>
<keyword evidence="4 7" id="KW-0812">Transmembrane</keyword>
<evidence type="ECO:0000256" key="1">
    <source>
        <dbReference type="ARBA" id="ARBA00004651"/>
    </source>
</evidence>
<evidence type="ECO:0000256" key="5">
    <source>
        <dbReference type="ARBA" id="ARBA00022989"/>
    </source>
</evidence>
<dbReference type="PANTHER" id="PTHR43045:SF4">
    <property type="entry name" value="TRANSPORTER YDFJ-RELATED"/>
    <property type="match status" value="1"/>
</dbReference>
<dbReference type="Pfam" id="PF07690">
    <property type="entry name" value="MFS_1"/>
    <property type="match status" value="1"/>
</dbReference>
<dbReference type="InterPro" id="IPR020846">
    <property type="entry name" value="MFS_dom"/>
</dbReference>
<sequence length="450" mass="47614">MTDTTTTGGATAVQQRKQRNAQRGAFLGFFVDMFDIYLPILVLAPAITYFVSPDLSASATALVTGSIFAATLVGRPLGALLFGRYADTRGRKQATVVAVAGFGVLTVVIGLLPGYETWGITSVVLFIALRFLVGIFVGGEYTAASPLAMEYSPRSERGRNGALIMTGFPLAYVAVALITLVMLQIAPAGGPDSPYVQWGWRIPFFLGGALAFAFVVYFLREVDESEVFASGGGSTAPVRDLFSGQNRKNFLQVFVLMTGFWLTLNCITAILPGLLARELGLSSTQISLILVVAFLAVAVGYVVAGVTSQRTGRRPFLMIAGLVSAVPGTAVFALLLVLRPENVIVIGALVTLLAVLVVSVWGLATVYINERFQTGVRATGFGLGYSLAVVIPSFYAFYQSGLSSFMPAQYTVLPLLVIGSVLITIGAAMGPETRDVDFGAARPAVVGERA</sequence>
<feature type="transmembrane region" description="Helical" evidence="7">
    <location>
        <begin position="380"/>
        <end position="398"/>
    </location>
</feature>
<accession>A0A848DDE0</accession>
<evidence type="ECO:0000256" key="4">
    <source>
        <dbReference type="ARBA" id="ARBA00022692"/>
    </source>
</evidence>
<feature type="transmembrane region" description="Helical" evidence="7">
    <location>
        <begin position="94"/>
        <end position="112"/>
    </location>
</feature>
<feature type="transmembrane region" description="Helical" evidence="7">
    <location>
        <begin position="162"/>
        <end position="186"/>
    </location>
</feature>
<dbReference type="SUPFAM" id="SSF103473">
    <property type="entry name" value="MFS general substrate transporter"/>
    <property type="match status" value="1"/>
</dbReference>
<evidence type="ECO:0000256" key="3">
    <source>
        <dbReference type="ARBA" id="ARBA00022475"/>
    </source>
</evidence>
<dbReference type="GO" id="GO:0005886">
    <property type="term" value="C:plasma membrane"/>
    <property type="evidence" value="ECO:0007669"/>
    <property type="project" value="UniProtKB-SubCell"/>
</dbReference>
<feature type="transmembrane region" description="Helical" evidence="7">
    <location>
        <begin position="344"/>
        <end position="368"/>
    </location>
</feature>
<dbReference type="PANTHER" id="PTHR43045">
    <property type="entry name" value="SHIKIMATE TRANSPORTER"/>
    <property type="match status" value="1"/>
</dbReference>
<evidence type="ECO:0000256" key="7">
    <source>
        <dbReference type="SAM" id="Phobius"/>
    </source>
</evidence>
<keyword evidence="10" id="KW-1185">Reference proteome</keyword>
<dbReference type="GO" id="GO:0022857">
    <property type="term" value="F:transmembrane transporter activity"/>
    <property type="evidence" value="ECO:0007669"/>
    <property type="project" value="InterPro"/>
</dbReference>
<dbReference type="RefSeq" id="WP_169410106.1">
    <property type="nucleotide sequence ID" value="NZ_JAAXKZ010000006.1"/>
</dbReference>
<keyword evidence="3" id="KW-1003">Cell membrane</keyword>
<dbReference type="EMBL" id="JAAXKZ010000006">
    <property type="protein sequence ID" value="NMH90614.1"/>
    <property type="molecule type" value="Genomic_DNA"/>
</dbReference>
<feature type="domain" description="Major facilitator superfamily (MFS) profile" evidence="8">
    <location>
        <begin position="21"/>
        <end position="434"/>
    </location>
</feature>
<dbReference type="InterPro" id="IPR005829">
    <property type="entry name" value="Sugar_transporter_CS"/>
</dbReference>
<feature type="transmembrane region" description="Helical" evidence="7">
    <location>
        <begin position="57"/>
        <end position="82"/>
    </location>
</feature>
<evidence type="ECO:0000313" key="10">
    <source>
        <dbReference type="Proteomes" id="UP000586918"/>
    </source>
</evidence>
<evidence type="ECO:0000259" key="8">
    <source>
        <dbReference type="PROSITE" id="PS50850"/>
    </source>
</evidence>
<organism evidence="9 10">
    <name type="scientific">Pseudonocardia bannensis</name>
    <dbReference type="NCBI Taxonomy" id="630973"/>
    <lineage>
        <taxon>Bacteria</taxon>
        <taxon>Bacillati</taxon>
        <taxon>Actinomycetota</taxon>
        <taxon>Actinomycetes</taxon>
        <taxon>Pseudonocardiales</taxon>
        <taxon>Pseudonocardiaceae</taxon>
        <taxon>Pseudonocardia</taxon>
    </lineage>
</organism>
<name>A0A848DDE0_9PSEU</name>
<feature type="transmembrane region" description="Helical" evidence="7">
    <location>
        <begin position="253"/>
        <end position="274"/>
    </location>
</feature>
<evidence type="ECO:0000313" key="9">
    <source>
        <dbReference type="EMBL" id="NMH90614.1"/>
    </source>
</evidence>
<keyword evidence="5 7" id="KW-1133">Transmembrane helix</keyword>
<gene>
    <name evidence="9" type="ORF">HF519_03255</name>
</gene>